<dbReference type="GO" id="GO:0006313">
    <property type="term" value="P:DNA transposition"/>
    <property type="evidence" value="ECO:0007669"/>
    <property type="project" value="InterPro"/>
</dbReference>
<dbReference type="NCBIfam" id="NF047646">
    <property type="entry name" value="REP_Tyr_transpos"/>
    <property type="match status" value="1"/>
</dbReference>
<sequence>MRYRRAFIPGGTFFFTLVTEQRRPLLAEQPAIDCLREAFRAVKTKRPFQIDAIVILPDHLHCVWTLPEGDTDFAVRWRLVKSWCTKHWPVPLPQAPTEARRNRGEGGCGSGGIGSMSFVTTWTWDGISITCISTR</sequence>
<dbReference type="PATRIC" id="fig|1249627.3.peg.3286"/>
<dbReference type="SMART" id="SM01321">
    <property type="entry name" value="Y1_Tnp"/>
    <property type="match status" value="1"/>
</dbReference>
<protein>
    <recommendedName>
        <fullName evidence="1">Transposase IS200-like domain-containing protein</fullName>
    </recommendedName>
</protein>
<name>W9VU99_9GAMM</name>
<dbReference type="GO" id="GO:0004803">
    <property type="term" value="F:transposase activity"/>
    <property type="evidence" value="ECO:0007669"/>
    <property type="project" value="InterPro"/>
</dbReference>
<feature type="domain" description="Transposase IS200-like" evidence="1">
    <location>
        <begin position="8"/>
        <end position="102"/>
    </location>
</feature>
<evidence type="ECO:0000313" key="2">
    <source>
        <dbReference type="EMBL" id="EXJ13935.1"/>
    </source>
</evidence>
<dbReference type="PANTHER" id="PTHR36966:SF1">
    <property type="entry name" value="REP-ASSOCIATED TYROSINE TRANSPOSASE"/>
    <property type="match status" value="1"/>
</dbReference>
<dbReference type="PANTHER" id="PTHR36966">
    <property type="entry name" value="REP-ASSOCIATED TYROSINE TRANSPOSASE"/>
    <property type="match status" value="1"/>
</dbReference>
<dbReference type="InterPro" id="IPR052715">
    <property type="entry name" value="RAYT_transposase"/>
</dbReference>
<keyword evidence="3" id="KW-1185">Reference proteome</keyword>
<dbReference type="EMBL" id="AONC01000052">
    <property type="protein sequence ID" value="EXJ13935.1"/>
    <property type="molecule type" value="Genomic_DNA"/>
</dbReference>
<accession>W9VU99</accession>
<evidence type="ECO:0000259" key="1">
    <source>
        <dbReference type="SMART" id="SM01321"/>
    </source>
</evidence>
<proteinExistence type="predicted"/>
<dbReference type="InterPro" id="IPR036515">
    <property type="entry name" value="Transposase_17_sf"/>
</dbReference>
<dbReference type="STRING" id="1249627.D779_3135"/>
<evidence type="ECO:0000313" key="3">
    <source>
        <dbReference type="Proteomes" id="UP000019460"/>
    </source>
</evidence>
<dbReference type="Gene3D" id="3.30.70.1290">
    <property type="entry name" value="Transposase IS200-like"/>
    <property type="match status" value="1"/>
</dbReference>
<gene>
    <name evidence="2" type="ORF">D779_3135</name>
</gene>
<dbReference type="Proteomes" id="UP000019460">
    <property type="component" value="Unassembled WGS sequence"/>
</dbReference>
<comment type="caution">
    <text evidence="2">The sequence shown here is derived from an EMBL/GenBank/DDBJ whole genome shotgun (WGS) entry which is preliminary data.</text>
</comment>
<reference evidence="2 3" key="1">
    <citation type="submission" date="2012-11" db="EMBL/GenBank/DDBJ databases">
        <title>Genome assembly of Thiorhodococcus sp. AK35.</title>
        <authorList>
            <person name="Nupur N."/>
            <person name="Khatri I."/>
            <person name="Subramanian S."/>
            <person name="Pinnaka A."/>
        </authorList>
    </citation>
    <scope>NUCLEOTIDE SEQUENCE [LARGE SCALE GENOMIC DNA]</scope>
    <source>
        <strain evidence="2 3">AK35</strain>
    </source>
</reference>
<dbReference type="AlphaFoldDB" id="W9VU99"/>
<dbReference type="SUPFAM" id="SSF143422">
    <property type="entry name" value="Transposase IS200-like"/>
    <property type="match status" value="1"/>
</dbReference>
<dbReference type="eggNOG" id="COG1943">
    <property type="taxonomic scope" value="Bacteria"/>
</dbReference>
<dbReference type="GO" id="GO:0043565">
    <property type="term" value="F:sequence-specific DNA binding"/>
    <property type="evidence" value="ECO:0007669"/>
    <property type="project" value="TreeGrafter"/>
</dbReference>
<organism evidence="2 3">
    <name type="scientific">Imhoffiella purpurea</name>
    <dbReference type="NCBI Taxonomy" id="1249627"/>
    <lineage>
        <taxon>Bacteria</taxon>
        <taxon>Pseudomonadati</taxon>
        <taxon>Pseudomonadota</taxon>
        <taxon>Gammaproteobacteria</taxon>
        <taxon>Chromatiales</taxon>
        <taxon>Chromatiaceae</taxon>
        <taxon>Imhoffiella</taxon>
    </lineage>
</organism>
<dbReference type="InterPro" id="IPR002686">
    <property type="entry name" value="Transposase_17"/>
</dbReference>